<proteinExistence type="predicted"/>
<dbReference type="AlphaFoldDB" id="A0A5J4WWI1"/>
<comment type="caution">
    <text evidence="3">The sequence shown here is derived from an EMBL/GenBank/DDBJ whole genome shotgun (WGS) entry which is preliminary data.</text>
</comment>
<gene>
    <name evidence="3" type="ORF">EZS28_005083</name>
</gene>
<evidence type="ECO:0000259" key="2">
    <source>
        <dbReference type="Pfam" id="PF04810"/>
    </source>
</evidence>
<dbReference type="Gene3D" id="2.30.30.380">
    <property type="entry name" value="Zn-finger domain of Sec23/24"/>
    <property type="match status" value="1"/>
</dbReference>
<dbReference type="GO" id="GO:0006888">
    <property type="term" value="P:endoplasmic reticulum to Golgi vesicle-mediated transport"/>
    <property type="evidence" value="ECO:0007669"/>
    <property type="project" value="InterPro"/>
</dbReference>
<dbReference type="GO" id="GO:0008270">
    <property type="term" value="F:zinc ion binding"/>
    <property type="evidence" value="ECO:0007669"/>
    <property type="project" value="InterPro"/>
</dbReference>
<reference evidence="3 4" key="1">
    <citation type="submission" date="2019-03" db="EMBL/GenBank/DDBJ databases">
        <title>Single cell metagenomics reveals metabolic interactions within the superorganism composed of flagellate Streblomastix strix and complex community of Bacteroidetes bacteria on its surface.</title>
        <authorList>
            <person name="Treitli S.C."/>
            <person name="Kolisko M."/>
            <person name="Husnik F."/>
            <person name="Keeling P."/>
            <person name="Hampl V."/>
        </authorList>
    </citation>
    <scope>NUCLEOTIDE SEQUENCE [LARGE SCALE GENOMIC DNA]</scope>
    <source>
        <strain evidence="3">ST1C</strain>
    </source>
</reference>
<dbReference type="OrthoDB" id="49016at2759"/>
<protein>
    <recommendedName>
        <fullName evidence="2">Zinc finger Sec23/Sec24-type domain-containing protein</fullName>
    </recommendedName>
</protein>
<evidence type="ECO:0000256" key="1">
    <source>
        <dbReference type="SAM" id="MobiDB-lite"/>
    </source>
</evidence>
<dbReference type="Proteomes" id="UP000324800">
    <property type="component" value="Unassembled WGS sequence"/>
</dbReference>
<dbReference type="GO" id="GO:0030127">
    <property type="term" value="C:COPII vesicle coat"/>
    <property type="evidence" value="ECO:0007669"/>
    <property type="project" value="InterPro"/>
</dbReference>
<dbReference type="InterPro" id="IPR036174">
    <property type="entry name" value="Znf_Sec23_Sec24_sf"/>
</dbReference>
<dbReference type="Pfam" id="PF04810">
    <property type="entry name" value="zf-Sec23_Sec24"/>
    <property type="match status" value="1"/>
</dbReference>
<sequence>MDQRGGLVTRIPVSRKGPGEDPLRCRSCMAYVSPFAPLIQAGTEIICPFYEVTNQVENFMHNSIGMQFVEMLMINMNITMGLLITHLVGQMIEESNKKEFGGIKAINGAPGASTLLSSLMNKINIRIEQGIT</sequence>
<dbReference type="EMBL" id="SNRW01000763">
    <property type="protein sequence ID" value="KAA6399397.1"/>
    <property type="molecule type" value="Genomic_DNA"/>
</dbReference>
<evidence type="ECO:0000313" key="4">
    <source>
        <dbReference type="Proteomes" id="UP000324800"/>
    </source>
</evidence>
<name>A0A5J4WWI1_9EUKA</name>
<dbReference type="SUPFAM" id="SSF82919">
    <property type="entry name" value="Zn-finger domain of Sec23/24"/>
    <property type="match status" value="1"/>
</dbReference>
<feature type="domain" description="Zinc finger Sec23/Sec24-type" evidence="2">
    <location>
        <begin position="22"/>
        <end position="58"/>
    </location>
</feature>
<evidence type="ECO:0000313" key="3">
    <source>
        <dbReference type="EMBL" id="KAA6399397.1"/>
    </source>
</evidence>
<dbReference type="InterPro" id="IPR006895">
    <property type="entry name" value="Znf_Sec23_Sec24"/>
</dbReference>
<organism evidence="3 4">
    <name type="scientific">Streblomastix strix</name>
    <dbReference type="NCBI Taxonomy" id="222440"/>
    <lineage>
        <taxon>Eukaryota</taxon>
        <taxon>Metamonada</taxon>
        <taxon>Preaxostyla</taxon>
        <taxon>Oxymonadida</taxon>
        <taxon>Streblomastigidae</taxon>
        <taxon>Streblomastix</taxon>
    </lineage>
</organism>
<accession>A0A5J4WWI1</accession>
<feature type="region of interest" description="Disordered" evidence="1">
    <location>
        <begin position="1"/>
        <end position="20"/>
    </location>
</feature>
<dbReference type="GO" id="GO:0006886">
    <property type="term" value="P:intracellular protein transport"/>
    <property type="evidence" value="ECO:0007669"/>
    <property type="project" value="InterPro"/>
</dbReference>